<accession>Q4TIJ9</accession>
<dbReference type="PROSITE" id="PS51421">
    <property type="entry name" value="RAS"/>
    <property type="match status" value="1"/>
</dbReference>
<dbReference type="GO" id="GO:0016020">
    <property type="term" value="C:membrane"/>
    <property type="evidence" value="ECO:0007669"/>
    <property type="project" value="InterPro"/>
</dbReference>
<dbReference type="OrthoDB" id="5976022at2759"/>
<dbReference type="GO" id="GO:0003924">
    <property type="term" value="F:GTPase activity"/>
    <property type="evidence" value="ECO:0007669"/>
    <property type="project" value="InterPro"/>
</dbReference>
<keyword evidence="2" id="KW-0547">Nucleotide-binding</keyword>
<gene>
    <name evidence="4" type="ORF">GSTENG00037580001</name>
</gene>
<dbReference type="Gene3D" id="3.40.50.300">
    <property type="entry name" value="P-loop containing nucleotide triphosphate hydrolases"/>
    <property type="match status" value="1"/>
</dbReference>
<keyword evidence="3" id="KW-0342">GTP-binding</keyword>
<dbReference type="Proteomes" id="UP000007303">
    <property type="component" value="Unassembled WGS sequence"/>
</dbReference>
<evidence type="ECO:0000313" key="5">
    <source>
        <dbReference type="Ensembl" id="ENSTNIP00000022881.1"/>
    </source>
</evidence>
<dbReference type="GO" id="GO:0007165">
    <property type="term" value="P:signal transduction"/>
    <property type="evidence" value="ECO:0007669"/>
    <property type="project" value="InterPro"/>
</dbReference>
<keyword evidence="1" id="KW-0472">Membrane</keyword>
<dbReference type="Ensembl" id="ENSTNIT00000023122.1">
    <property type="protein sequence ID" value="ENSTNIP00000022881.1"/>
    <property type="gene ID" value="ENSTNIG00000019638.1"/>
</dbReference>
<feature type="non-terminal residue" evidence="4">
    <location>
        <position position="35"/>
    </location>
</feature>
<feature type="non-terminal residue" evidence="4">
    <location>
        <position position="1"/>
    </location>
</feature>
<reference evidence="5" key="3">
    <citation type="submission" date="2025-05" db="UniProtKB">
        <authorList>
            <consortium name="Ensembl"/>
        </authorList>
    </citation>
    <scope>IDENTIFICATION</scope>
</reference>
<dbReference type="HOGENOM" id="CLU_3371000_0_0_1"/>
<dbReference type="STRING" id="99883.ENSTNIP00000022881"/>
<dbReference type="PANTHER" id="PTHR24070">
    <property type="entry name" value="RAS, DI-RAS, AND RHEB FAMILY MEMBERS OF SMALL GTPASE SUPERFAMILY"/>
    <property type="match status" value="1"/>
</dbReference>
<dbReference type="GO" id="GO:0005525">
    <property type="term" value="F:GTP binding"/>
    <property type="evidence" value="ECO:0007669"/>
    <property type="project" value="UniProtKB-KW"/>
</dbReference>
<evidence type="ECO:0000256" key="1">
    <source>
        <dbReference type="ARBA" id="ARBA00022475"/>
    </source>
</evidence>
<reference evidence="4" key="2">
    <citation type="submission" date="2004-02" db="EMBL/GenBank/DDBJ databases">
        <authorList>
            <consortium name="Genoscope"/>
            <consortium name="Whitehead Institute Centre for Genome Research"/>
        </authorList>
    </citation>
    <scope>NUCLEOTIDE SEQUENCE</scope>
</reference>
<dbReference type="KEGG" id="tng:GSTEN00037580G001"/>
<dbReference type="SUPFAM" id="SSF52540">
    <property type="entry name" value="P-loop containing nucleoside triphosphate hydrolases"/>
    <property type="match status" value="1"/>
</dbReference>
<reference evidence="4 6" key="1">
    <citation type="journal article" date="2004" name="Nature">
        <title>Genome duplication in the teleost fish Tetraodon nigroviridis reveals the early vertebrate proto-karyotype.</title>
        <authorList>
            <person name="Jaillon O."/>
            <person name="Aury J.-M."/>
            <person name="Brunet F."/>
            <person name="Petit J.-L."/>
            <person name="Stange-Thomann N."/>
            <person name="Mauceli E."/>
            <person name="Bouneau L."/>
            <person name="Fischer C."/>
            <person name="Ozouf-Costaz C."/>
            <person name="Bernot A."/>
            <person name="Nicaud S."/>
            <person name="Jaffe D."/>
            <person name="Fisher S."/>
            <person name="Lutfalla G."/>
            <person name="Dossat C."/>
            <person name="Segurens B."/>
            <person name="Dasilva C."/>
            <person name="Salanoubat M."/>
            <person name="Levy M."/>
            <person name="Boudet N."/>
            <person name="Castellano S."/>
            <person name="Anthouard V."/>
            <person name="Jubin C."/>
            <person name="Castelli V."/>
            <person name="Katinka M."/>
            <person name="Vacherie B."/>
            <person name="Biemont C."/>
            <person name="Skalli Z."/>
            <person name="Cattolico L."/>
            <person name="Poulain J."/>
            <person name="De Berardinis V."/>
            <person name="Cruaud C."/>
            <person name="Duprat S."/>
            <person name="Brottier P."/>
            <person name="Coutanceau J.-P."/>
            <person name="Gouzy J."/>
            <person name="Parra G."/>
            <person name="Lardier G."/>
            <person name="Chapple C."/>
            <person name="McKernan K.J."/>
            <person name="McEwan P."/>
            <person name="Bosak S."/>
            <person name="Kellis M."/>
            <person name="Volff J.-N."/>
            <person name="Guigo R."/>
            <person name="Zody M.C."/>
            <person name="Mesirov J."/>
            <person name="Lindblad-Toh K."/>
            <person name="Birren B."/>
            <person name="Nusbaum C."/>
            <person name="Kahn D."/>
            <person name="Robinson-Rechavi M."/>
            <person name="Laudet V."/>
            <person name="Schachter V."/>
            <person name="Quetier F."/>
            <person name="Saurin W."/>
            <person name="Scarpelli C."/>
            <person name="Wincker P."/>
            <person name="Lander E.S."/>
            <person name="Weissenbach J."/>
            <person name="Roest Crollius H."/>
        </authorList>
    </citation>
    <scope>NUCLEOTIDE SEQUENCE [LARGE SCALE GENOMIC DNA]</scope>
</reference>
<dbReference type="InterPro" id="IPR020849">
    <property type="entry name" value="Small_GTPase_Ras-type"/>
</dbReference>
<proteinExistence type="predicted"/>
<sequence>LLSVLDTAGQEEFGAMREQYMRSGEGFLLVFALND</sequence>
<evidence type="ECO:0000313" key="6">
    <source>
        <dbReference type="Proteomes" id="UP000007303"/>
    </source>
</evidence>
<dbReference type="InterPro" id="IPR027417">
    <property type="entry name" value="P-loop_NTPase"/>
</dbReference>
<dbReference type="InterPro" id="IPR001806">
    <property type="entry name" value="Small_GTPase"/>
</dbReference>
<keyword evidence="6" id="KW-1185">Reference proteome</keyword>
<dbReference type="Pfam" id="PF00071">
    <property type="entry name" value="Ras"/>
    <property type="match status" value="1"/>
</dbReference>
<dbReference type="EMBL" id="CAAE01002044">
    <property type="protein sequence ID" value="CAF87283.1"/>
    <property type="molecule type" value="Genomic_DNA"/>
</dbReference>
<organism evidence="4">
    <name type="scientific">Tetraodon nigroviridis</name>
    <name type="common">Spotted green pufferfish</name>
    <name type="synonym">Chelonodon nigroviridis</name>
    <dbReference type="NCBI Taxonomy" id="99883"/>
    <lineage>
        <taxon>Eukaryota</taxon>
        <taxon>Metazoa</taxon>
        <taxon>Chordata</taxon>
        <taxon>Craniata</taxon>
        <taxon>Vertebrata</taxon>
        <taxon>Euteleostomi</taxon>
        <taxon>Actinopterygii</taxon>
        <taxon>Neopterygii</taxon>
        <taxon>Teleostei</taxon>
        <taxon>Neoteleostei</taxon>
        <taxon>Acanthomorphata</taxon>
        <taxon>Eupercaria</taxon>
        <taxon>Tetraodontiformes</taxon>
        <taxon>Tetradontoidea</taxon>
        <taxon>Tetraodontidae</taxon>
        <taxon>Tetraodon</taxon>
    </lineage>
</organism>
<evidence type="ECO:0000256" key="2">
    <source>
        <dbReference type="ARBA" id="ARBA00022741"/>
    </source>
</evidence>
<evidence type="ECO:0000313" key="4">
    <source>
        <dbReference type="EMBL" id="CAF87283.1"/>
    </source>
</evidence>
<keyword evidence="1" id="KW-1003">Cell membrane</keyword>
<evidence type="ECO:0000256" key="3">
    <source>
        <dbReference type="ARBA" id="ARBA00023134"/>
    </source>
</evidence>
<dbReference type="AlphaFoldDB" id="Q4TIJ9"/>
<protein>
    <submittedName>
        <fullName evidence="4">(spotted green pufferfish) hypothetical protein</fullName>
    </submittedName>
</protein>
<name>Q4TIJ9_TETNG</name>